<dbReference type="Gene3D" id="3.80.10.10">
    <property type="entry name" value="Ribonuclease Inhibitor"/>
    <property type="match status" value="1"/>
</dbReference>
<name>D8PSX4_SCHCM</name>
<proteinExistence type="predicted"/>
<dbReference type="SUPFAM" id="SSF52047">
    <property type="entry name" value="RNI-like"/>
    <property type="match status" value="1"/>
</dbReference>
<keyword evidence="2" id="KW-1185">Reference proteome</keyword>
<dbReference type="InterPro" id="IPR032675">
    <property type="entry name" value="LRR_dom_sf"/>
</dbReference>
<evidence type="ECO:0000313" key="2">
    <source>
        <dbReference type="Proteomes" id="UP000007431"/>
    </source>
</evidence>
<accession>D8PSX4</accession>
<sequence>MRKTFTAVPGILCADQLENMCGRSGRALERANQSSTLVEDFAKAQDYPSLWVIGACSKRYLAEYTANRMCQLTEDSIAQADWENTQTYAQRVKVLSFESHCYATDFGDGATDIIKTSIETYILHLHDAPIFPNLRKLDFGFVCWAYYEYLRFFIAPSLRIFCLRYRPGYQNAPDLAQILSPIPPLCPELAYLTLHEVESDFGDEAFLGVCLPYKDMVLGWSTLTRVDLAEAHPEAIRHLGRCGNLRHLRMCVDTDLQWPPAEVPGFKNGLSELVINARRGRWVAAIIECMSNATIAVTCVQVICSRERNRYRRRNLDVLAQTLDAASLREFTYASYRTFEGRDDPLPLSVLLQYARFRELTRFVVGCCGFPSFGDDALADLVSAWPHLQHLSIRGSLKAFDDRVDPHITLASLATLARYCPALGYFSCKPSSAKVPPLPDLVAAPRETAEPNSPSIELGFNVVGLPIENAEAVANYICAVFKDRQCTVTFKGRAQNGDDAVSMAKWEKVQSLVGAPED</sequence>
<gene>
    <name evidence="1" type="ORF">SCHCODRAFT_105897</name>
</gene>
<feature type="non-terminal residue" evidence="1">
    <location>
        <position position="518"/>
    </location>
</feature>
<organism evidence="2">
    <name type="scientific">Schizophyllum commune (strain H4-8 / FGSC 9210)</name>
    <name type="common">Split gill fungus</name>
    <dbReference type="NCBI Taxonomy" id="578458"/>
    <lineage>
        <taxon>Eukaryota</taxon>
        <taxon>Fungi</taxon>
        <taxon>Dikarya</taxon>
        <taxon>Basidiomycota</taxon>
        <taxon>Agaricomycotina</taxon>
        <taxon>Agaricomycetes</taxon>
        <taxon>Agaricomycetidae</taxon>
        <taxon>Agaricales</taxon>
        <taxon>Schizophyllaceae</taxon>
        <taxon>Schizophyllum</taxon>
    </lineage>
</organism>
<dbReference type="HOGENOM" id="CLU_525956_0_0_1"/>
<evidence type="ECO:0008006" key="3">
    <source>
        <dbReference type="Google" id="ProtNLM"/>
    </source>
</evidence>
<reference evidence="1 2" key="1">
    <citation type="journal article" date="2010" name="Nat. Biotechnol.">
        <title>Genome sequence of the model mushroom Schizophyllum commune.</title>
        <authorList>
            <person name="Ohm R.A."/>
            <person name="de Jong J.F."/>
            <person name="Lugones L.G."/>
            <person name="Aerts A."/>
            <person name="Kothe E."/>
            <person name="Stajich J.E."/>
            <person name="de Vries R.P."/>
            <person name="Record E."/>
            <person name="Levasseur A."/>
            <person name="Baker S.E."/>
            <person name="Bartholomew K.A."/>
            <person name="Coutinho P.M."/>
            <person name="Erdmann S."/>
            <person name="Fowler T.J."/>
            <person name="Gathman A.C."/>
            <person name="Lombard V."/>
            <person name="Henrissat B."/>
            <person name="Knabe N."/>
            <person name="Kuees U."/>
            <person name="Lilly W.W."/>
            <person name="Lindquist E."/>
            <person name="Lucas S."/>
            <person name="Magnuson J.K."/>
            <person name="Piumi F."/>
            <person name="Raudaskoski M."/>
            <person name="Salamov A."/>
            <person name="Schmutz J."/>
            <person name="Schwarze F.W.M.R."/>
            <person name="vanKuyk P.A."/>
            <person name="Horton J.S."/>
            <person name="Grigoriev I.V."/>
            <person name="Woesten H.A.B."/>
        </authorList>
    </citation>
    <scope>NUCLEOTIDE SEQUENCE [LARGE SCALE GENOMIC DNA]</scope>
    <source>
        <strain evidence="2">H4-8 / FGSC 9210</strain>
    </source>
</reference>
<dbReference type="Proteomes" id="UP000007431">
    <property type="component" value="Unassembled WGS sequence"/>
</dbReference>
<evidence type="ECO:0000313" key="1">
    <source>
        <dbReference type="EMBL" id="EFJ00413.1"/>
    </source>
</evidence>
<protein>
    <recommendedName>
        <fullName evidence="3">F-box domain-containing protein</fullName>
    </recommendedName>
</protein>
<dbReference type="InParanoid" id="D8PSX4"/>
<dbReference type="VEuPathDB" id="FungiDB:SCHCODRAFT_02524169"/>
<dbReference type="EMBL" id="GL377303">
    <property type="protein sequence ID" value="EFJ00413.1"/>
    <property type="molecule type" value="Genomic_DNA"/>
</dbReference>
<dbReference type="AlphaFoldDB" id="D8PSX4"/>